<feature type="region of interest" description="Disordered" evidence="3">
    <location>
        <begin position="283"/>
        <end position="321"/>
    </location>
</feature>
<feature type="compositionally biased region" description="Polar residues" evidence="3">
    <location>
        <begin position="488"/>
        <end position="499"/>
    </location>
</feature>
<dbReference type="EMBL" id="WNYA01000795">
    <property type="protein sequence ID" value="KAG8547233.1"/>
    <property type="molecule type" value="Genomic_DNA"/>
</dbReference>
<dbReference type="PANTHER" id="PTHR47528:SF1">
    <property type="entry name" value="PARALEMMIN-3"/>
    <property type="match status" value="1"/>
</dbReference>
<feature type="compositionally biased region" description="Polar residues" evidence="3">
    <location>
        <begin position="283"/>
        <end position="292"/>
    </location>
</feature>
<comment type="caution">
    <text evidence="4">The sequence shown here is derived from an EMBL/GenBank/DDBJ whole genome shotgun (WGS) entry which is preliminary data.</text>
</comment>
<name>A0AAV6ZIT2_ENGPU</name>
<dbReference type="InterPro" id="IPR024149">
    <property type="entry name" value="Paralemmin-3"/>
</dbReference>
<protein>
    <submittedName>
        <fullName evidence="4">Uncharacterized protein</fullName>
    </submittedName>
</protein>
<organism evidence="4 5">
    <name type="scientific">Engystomops pustulosus</name>
    <name type="common">Tungara frog</name>
    <name type="synonym">Physalaemus pustulosus</name>
    <dbReference type="NCBI Taxonomy" id="76066"/>
    <lineage>
        <taxon>Eukaryota</taxon>
        <taxon>Metazoa</taxon>
        <taxon>Chordata</taxon>
        <taxon>Craniata</taxon>
        <taxon>Vertebrata</taxon>
        <taxon>Euteleostomi</taxon>
        <taxon>Amphibia</taxon>
        <taxon>Batrachia</taxon>
        <taxon>Anura</taxon>
        <taxon>Neobatrachia</taxon>
        <taxon>Hyloidea</taxon>
        <taxon>Leptodactylidae</taxon>
        <taxon>Leiuperinae</taxon>
        <taxon>Engystomops</taxon>
    </lineage>
</organism>
<feature type="compositionally biased region" description="Polar residues" evidence="3">
    <location>
        <begin position="112"/>
        <end position="122"/>
    </location>
</feature>
<feature type="region of interest" description="Disordered" evidence="3">
    <location>
        <begin position="438"/>
        <end position="512"/>
    </location>
</feature>
<evidence type="ECO:0000256" key="2">
    <source>
        <dbReference type="SAM" id="Coils"/>
    </source>
</evidence>
<feature type="compositionally biased region" description="Basic and acidic residues" evidence="3">
    <location>
        <begin position="123"/>
        <end position="139"/>
    </location>
</feature>
<keyword evidence="5" id="KW-1185">Reference proteome</keyword>
<feature type="region of interest" description="Disordered" evidence="3">
    <location>
        <begin position="112"/>
        <end position="255"/>
    </location>
</feature>
<gene>
    <name evidence="4" type="ORF">GDO81_028828</name>
</gene>
<reference evidence="4" key="1">
    <citation type="thesis" date="2020" institute="ProQuest LLC" country="789 East Eisenhower Parkway, Ann Arbor, MI, USA">
        <title>Comparative Genomics and Chromosome Evolution.</title>
        <authorList>
            <person name="Mudd A.B."/>
        </authorList>
    </citation>
    <scope>NUCLEOTIDE SEQUENCE</scope>
    <source>
        <strain evidence="4">237g6f4</strain>
        <tissue evidence="4">Blood</tissue>
    </source>
</reference>
<keyword evidence="1 2" id="KW-0175">Coiled coil</keyword>
<feature type="coiled-coil region" evidence="2">
    <location>
        <begin position="24"/>
        <end position="87"/>
    </location>
</feature>
<feature type="compositionally biased region" description="Basic and acidic residues" evidence="3">
    <location>
        <begin position="149"/>
        <end position="166"/>
    </location>
</feature>
<evidence type="ECO:0000256" key="1">
    <source>
        <dbReference type="ARBA" id="ARBA00023054"/>
    </source>
</evidence>
<evidence type="ECO:0000313" key="5">
    <source>
        <dbReference type="Proteomes" id="UP000824782"/>
    </source>
</evidence>
<dbReference type="EMBL" id="WNYA01000795">
    <property type="protein sequence ID" value="KAG8547232.1"/>
    <property type="molecule type" value="Genomic_DNA"/>
</dbReference>
<dbReference type="GO" id="GO:0016020">
    <property type="term" value="C:membrane"/>
    <property type="evidence" value="ECO:0007669"/>
    <property type="project" value="InterPro"/>
</dbReference>
<dbReference type="InterPro" id="IPR004965">
    <property type="entry name" value="Paralemmin"/>
</dbReference>
<dbReference type="GO" id="GO:0008360">
    <property type="term" value="P:regulation of cell shape"/>
    <property type="evidence" value="ECO:0007669"/>
    <property type="project" value="InterPro"/>
</dbReference>
<evidence type="ECO:0000256" key="3">
    <source>
        <dbReference type="SAM" id="MobiDB-lite"/>
    </source>
</evidence>
<feature type="compositionally biased region" description="Basic and acidic residues" evidence="3">
    <location>
        <begin position="194"/>
        <end position="231"/>
    </location>
</feature>
<proteinExistence type="predicted"/>
<feature type="compositionally biased region" description="Low complexity" evidence="3">
    <location>
        <begin position="467"/>
        <end position="479"/>
    </location>
</feature>
<accession>A0AAV6ZIT2</accession>
<sequence>MGETQIYSQRLHGITEKRRILGEVDVIQRELELQKVKLQQLKRKSLRDRWLMDGLVPAPGAELENPLSETEDKIKKLEDELESLNLQLLYLENPELKIENMKKLQVSNAQRPLVNGDQSQEIPDQKEPTPAKRERRVIQEEDDIQPNGEDGKQEDVVEPLPKDEVVGHPIPAPRPIKVSENLTDQNPAPASPDQKLHVVDQRNEGHEEDKNINRSLEPQHDRSENVHLIKELEDESSNGEQDPLHQNSESLARRLELEEENVEHLKKELGYIDLSFNVEDLTVDTSQPSHSNGDMRSDSDNQYETAKETPIDNDDKSESETQRFLVMEKLDDQDEPLVRNNLDDKRQDMEVKPVLVTVIQDEGITVPARNQDQSEEPTILRCQEEPADPMSVLIGHNKVFEATSNTQLPCNDPEPSTSLPCEDIVSQVQISQVVVISAPGHASPDDPGQRSSASQPGPSPDLHHEPTTTPASTSPESQPLLHKPPATDGQSGPHGTNTAETRDMSTREKKTRCQCCVLM</sequence>
<evidence type="ECO:0000313" key="4">
    <source>
        <dbReference type="EMBL" id="KAG8547232.1"/>
    </source>
</evidence>
<dbReference type="PANTHER" id="PTHR47528">
    <property type="entry name" value="PARALEMMIN-3"/>
    <property type="match status" value="1"/>
</dbReference>
<dbReference type="AlphaFoldDB" id="A0AAV6ZIT2"/>
<feature type="compositionally biased region" description="Basic and acidic residues" evidence="3">
    <location>
        <begin position="293"/>
        <end position="321"/>
    </location>
</feature>
<dbReference type="Pfam" id="PF03285">
    <property type="entry name" value="Paralemmin"/>
    <property type="match status" value="1"/>
</dbReference>
<dbReference type="Proteomes" id="UP000824782">
    <property type="component" value="Unassembled WGS sequence"/>
</dbReference>